<name>A0ABP0E8Q7_9ASCO</name>
<dbReference type="InterPro" id="IPR008979">
    <property type="entry name" value="Galactose-bd-like_sf"/>
</dbReference>
<dbReference type="SUPFAM" id="SSF49785">
    <property type="entry name" value="Galactose-binding domain-like"/>
    <property type="match status" value="1"/>
</dbReference>
<keyword evidence="5" id="KW-1185">Reference proteome</keyword>
<dbReference type="Gene3D" id="2.60.120.470">
    <property type="entry name" value="PITH domain"/>
    <property type="match status" value="1"/>
</dbReference>
<feature type="region of interest" description="Disordered" evidence="2">
    <location>
        <begin position="1"/>
        <end position="27"/>
    </location>
</feature>
<evidence type="ECO:0000313" key="5">
    <source>
        <dbReference type="Proteomes" id="UP001497600"/>
    </source>
</evidence>
<evidence type="ECO:0000313" key="4">
    <source>
        <dbReference type="EMBL" id="CAK7899692.1"/>
    </source>
</evidence>
<dbReference type="InterPro" id="IPR045099">
    <property type="entry name" value="PITH1-like"/>
</dbReference>
<sequence>MSCEHEHSNGHGHGHDHDHDHDHVAPIPTGAAQSLWTKIDHPHITALNMANPADDIRRIFKKNDDRYSIKPTIKSDCDAQLIVHIPFVNVSVKLFSIILRTNGESYCPKTIRLWKNDQSIDFDLAVSKKPTFTIEHPLVGIADDDDDELPEIIESETEFVEHFLPRHIFSGVQHLTIFIEDVHGDEDESRIHSVELRGEFTELSKDPVITLYESAANPADHKNMMAEEASNYSQI</sequence>
<dbReference type="InterPro" id="IPR010400">
    <property type="entry name" value="PITH_dom"/>
</dbReference>
<feature type="compositionally biased region" description="Basic and acidic residues" evidence="2">
    <location>
        <begin position="1"/>
        <end position="24"/>
    </location>
</feature>
<comment type="similarity">
    <text evidence="1">Belongs to the PITHD1 family.</text>
</comment>
<organism evidence="4 5">
    <name type="scientific">[Candida] anglica</name>
    <dbReference type="NCBI Taxonomy" id="148631"/>
    <lineage>
        <taxon>Eukaryota</taxon>
        <taxon>Fungi</taxon>
        <taxon>Dikarya</taxon>
        <taxon>Ascomycota</taxon>
        <taxon>Saccharomycotina</taxon>
        <taxon>Pichiomycetes</taxon>
        <taxon>Debaryomycetaceae</taxon>
        <taxon>Kurtzmaniella</taxon>
    </lineage>
</organism>
<dbReference type="InterPro" id="IPR037047">
    <property type="entry name" value="PITH_dom_sf"/>
</dbReference>
<gene>
    <name evidence="4" type="ORF">CAAN4_C03840</name>
</gene>
<feature type="domain" description="PITH" evidence="3">
    <location>
        <begin position="24"/>
        <end position="216"/>
    </location>
</feature>
<reference evidence="4 5" key="1">
    <citation type="submission" date="2024-01" db="EMBL/GenBank/DDBJ databases">
        <authorList>
            <consortium name="Genoscope - CEA"/>
            <person name="William W."/>
        </authorList>
    </citation>
    <scope>NUCLEOTIDE SEQUENCE [LARGE SCALE GENOMIC DNA]</scope>
    <source>
        <strain evidence="4 5">29B2s-10</strain>
    </source>
</reference>
<dbReference type="Pfam" id="PF06201">
    <property type="entry name" value="PITH"/>
    <property type="match status" value="1"/>
</dbReference>
<proteinExistence type="inferred from homology"/>
<dbReference type="Proteomes" id="UP001497600">
    <property type="component" value="Chromosome C"/>
</dbReference>
<dbReference type="PANTHER" id="PTHR12175:SF1">
    <property type="entry name" value="PITH DOMAIN-CONTAINING PROTEIN 1"/>
    <property type="match status" value="1"/>
</dbReference>
<dbReference type="PANTHER" id="PTHR12175">
    <property type="entry name" value="AD039 HT014 THIOREDOXIN FAMILY TRP26"/>
    <property type="match status" value="1"/>
</dbReference>
<evidence type="ECO:0000256" key="2">
    <source>
        <dbReference type="SAM" id="MobiDB-lite"/>
    </source>
</evidence>
<dbReference type="PROSITE" id="PS51532">
    <property type="entry name" value="PITH"/>
    <property type="match status" value="1"/>
</dbReference>
<accession>A0ABP0E8Q7</accession>
<evidence type="ECO:0000259" key="3">
    <source>
        <dbReference type="PROSITE" id="PS51532"/>
    </source>
</evidence>
<evidence type="ECO:0000256" key="1">
    <source>
        <dbReference type="ARBA" id="ARBA00025788"/>
    </source>
</evidence>
<dbReference type="EMBL" id="OZ004255">
    <property type="protein sequence ID" value="CAK7899692.1"/>
    <property type="molecule type" value="Genomic_DNA"/>
</dbReference>
<protein>
    <recommendedName>
        <fullName evidence="3">PITH domain-containing protein</fullName>
    </recommendedName>
</protein>